<sequence>MSASTSIRQFESLTEAAKRTGLSVRTLRRRIAAGHLPAYRSGPRVIRVDPRDVDRLMVRVPTA</sequence>
<proteinExistence type="predicted"/>
<evidence type="ECO:0000313" key="2">
    <source>
        <dbReference type="EMBL" id="WXB77863.1"/>
    </source>
</evidence>
<feature type="domain" description="Helix-turn-helix" evidence="1">
    <location>
        <begin position="13"/>
        <end position="57"/>
    </location>
</feature>
<dbReference type="InterPro" id="IPR009061">
    <property type="entry name" value="DNA-bd_dom_put_sf"/>
</dbReference>
<accession>A0ABZ2MLI0</accession>
<dbReference type="Proteomes" id="UP001382727">
    <property type="component" value="Chromosome"/>
</dbReference>
<gene>
    <name evidence="2" type="ORF">V1351_07250</name>
</gene>
<keyword evidence="3" id="KW-1185">Reference proteome</keyword>
<dbReference type="NCBIfam" id="TIGR01764">
    <property type="entry name" value="excise"/>
    <property type="match status" value="1"/>
</dbReference>
<reference evidence="2 3" key="1">
    <citation type="submission" date="2024-02" db="EMBL/GenBank/DDBJ databases">
        <title>Janibacter sp. nov., isolated from gut of marine sandworm.</title>
        <authorList>
            <person name="Kim B."/>
            <person name="Jun M.O."/>
            <person name="Shin N.-R."/>
        </authorList>
    </citation>
    <scope>NUCLEOTIDE SEQUENCE [LARGE SCALE GENOMIC DNA]</scope>
    <source>
        <strain evidence="2 3">A1S7</strain>
    </source>
</reference>
<evidence type="ECO:0000259" key="1">
    <source>
        <dbReference type="Pfam" id="PF12728"/>
    </source>
</evidence>
<dbReference type="RefSeq" id="WP_338752139.1">
    <property type="nucleotide sequence ID" value="NZ_CP144913.1"/>
</dbReference>
<protein>
    <submittedName>
        <fullName evidence="2">Helix-turn-helix domain-containing protein</fullName>
    </submittedName>
</protein>
<organism evidence="2 3">
    <name type="scientific">Janibacter alittae</name>
    <dbReference type="NCBI Taxonomy" id="3115209"/>
    <lineage>
        <taxon>Bacteria</taxon>
        <taxon>Bacillati</taxon>
        <taxon>Actinomycetota</taxon>
        <taxon>Actinomycetes</taxon>
        <taxon>Micrococcales</taxon>
        <taxon>Intrasporangiaceae</taxon>
        <taxon>Janibacter</taxon>
    </lineage>
</organism>
<dbReference type="SUPFAM" id="SSF46955">
    <property type="entry name" value="Putative DNA-binding domain"/>
    <property type="match status" value="1"/>
</dbReference>
<name>A0ABZ2MLI0_9MICO</name>
<evidence type="ECO:0000313" key="3">
    <source>
        <dbReference type="Proteomes" id="UP001382727"/>
    </source>
</evidence>
<dbReference type="EMBL" id="CP144913">
    <property type="protein sequence ID" value="WXB77863.1"/>
    <property type="molecule type" value="Genomic_DNA"/>
</dbReference>
<dbReference type="InterPro" id="IPR010093">
    <property type="entry name" value="SinI_DNA-bd"/>
</dbReference>
<dbReference type="InterPro" id="IPR041657">
    <property type="entry name" value="HTH_17"/>
</dbReference>
<dbReference type="Pfam" id="PF12728">
    <property type="entry name" value="HTH_17"/>
    <property type="match status" value="1"/>
</dbReference>